<reference evidence="3 4" key="1">
    <citation type="submission" date="2020-11" db="EMBL/GenBank/DDBJ databases">
        <title>A novel isolate from a Black sea contaminated sediment with potential to produce alkanes: Plantactinospora alkalitolerans sp. nov.</title>
        <authorList>
            <person name="Carro L."/>
            <person name="Veyisoglu A."/>
            <person name="Guven K."/>
            <person name="Schumann P."/>
            <person name="Klenk H.-P."/>
            <person name="Sahin N."/>
        </authorList>
    </citation>
    <scope>NUCLEOTIDE SEQUENCE [LARGE SCALE GENOMIC DNA]</scope>
    <source>
        <strain evidence="3 4">S1510</strain>
    </source>
</reference>
<accession>A0ABS0H067</accession>
<dbReference type="EMBL" id="JADPUN010000210">
    <property type="protein sequence ID" value="MBF9131820.1"/>
    <property type="molecule type" value="Genomic_DNA"/>
</dbReference>
<organism evidence="3 4">
    <name type="scientific">Plantactinospora alkalitolerans</name>
    <dbReference type="NCBI Taxonomy" id="2789879"/>
    <lineage>
        <taxon>Bacteria</taxon>
        <taxon>Bacillati</taxon>
        <taxon>Actinomycetota</taxon>
        <taxon>Actinomycetes</taxon>
        <taxon>Micromonosporales</taxon>
        <taxon>Micromonosporaceae</taxon>
        <taxon>Plantactinospora</taxon>
    </lineage>
</organism>
<comment type="caution">
    <text evidence="3">The sequence shown here is derived from an EMBL/GenBank/DDBJ whole genome shotgun (WGS) entry which is preliminary data.</text>
</comment>
<evidence type="ECO:0000313" key="3">
    <source>
        <dbReference type="EMBL" id="MBF9131820.1"/>
    </source>
</evidence>
<feature type="domain" description="DUF7586" evidence="2">
    <location>
        <begin position="4"/>
        <end position="86"/>
    </location>
</feature>
<gene>
    <name evidence="3" type="ORF">I0C86_23045</name>
</gene>
<name>A0ABS0H067_9ACTN</name>
<sequence length="92" mass="10583">CIRDSLGRWWGEGFEYVFSWRDGTLQARGAADPAGKPPAIFEPLPDHPDTLRTISGRETGELLRLTRDEDRGTVIRMHWATYRFTRSQETFG</sequence>
<feature type="region of interest" description="Disordered" evidence="1">
    <location>
        <begin position="28"/>
        <end position="53"/>
    </location>
</feature>
<dbReference type="Pfam" id="PF24491">
    <property type="entry name" value="DUF7586"/>
    <property type="match status" value="1"/>
</dbReference>
<evidence type="ECO:0000313" key="4">
    <source>
        <dbReference type="Proteomes" id="UP000638560"/>
    </source>
</evidence>
<protein>
    <submittedName>
        <fullName evidence="3">Penicillin-binding protein</fullName>
    </submittedName>
</protein>
<proteinExistence type="predicted"/>
<dbReference type="InterPro" id="IPR056008">
    <property type="entry name" value="DUF7586"/>
</dbReference>
<dbReference type="Proteomes" id="UP000638560">
    <property type="component" value="Unassembled WGS sequence"/>
</dbReference>
<evidence type="ECO:0000256" key="1">
    <source>
        <dbReference type="SAM" id="MobiDB-lite"/>
    </source>
</evidence>
<evidence type="ECO:0000259" key="2">
    <source>
        <dbReference type="Pfam" id="PF24491"/>
    </source>
</evidence>
<keyword evidence="4" id="KW-1185">Reference proteome</keyword>
<feature type="non-terminal residue" evidence="3">
    <location>
        <position position="1"/>
    </location>
</feature>